<keyword evidence="2" id="KW-1133">Transmembrane helix</keyword>
<feature type="domain" description="Thioester" evidence="3">
    <location>
        <begin position="95"/>
        <end position="187"/>
    </location>
</feature>
<keyword evidence="2" id="KW-0472">Membrane</keyword>
<evidence type="ECO:0000259" key="3">
    <source>
        <dbReference type="Pfam" id="PF08341"/>
    </source>
</evidence>
<protein>
    <submittedName>
        <fullName evidence="5">LPXTG cell wall anchor domain-containing protein</fullName>
    </submittedName>
</protein>
<comment type="caution">
    <text evidence="6">The sequence shown here is derived from an EMBL/GenBank/DDBJ whole genome shotgun (WGS) entry which is preliminary data.</text>
</comment>
<evidence type="ECO:0000313" key="5">
    <source>
        <dbReference type="EMBL" id="RXF57526.1"/>
    </source>
</evidence>
<feature type="compositionally biased region" description="Polar residues" evidence="1">
    <location>
        <begin position="51"/>
        <end position="68"/>
    </location>
</feature>
<dbReference type="Proteomes" id="UP000295195">
    <property type="component" value="Unassembled WGS sequence"/>
</dbReference>
<dbReference type="Gene3D" id="2.60.40.3930">
    <property type="match status" value="3"/>
</dbReference>
<accession>A0A135Z2L3</accession>
<feature type="domain" description="T-Q ester bond containing" evidence="4">
    <location>
        <begin position="502"/>
        <end position="625"/>
    </location>
</feature>
<feature type="region of interest" description="Disordered" evidence="1">
    <location>
        <begin position="767"/>
        <end position="798"/>
    </location>
</feature>
<keyword evidence="2" id="KW-0812">Transmembrane</keyword>
<feature type="domain" description="T-Q ester bond containing" evidence="4">
    <location>
        <begin position="628"/>
        <end position="760"/>
    </location>
</feature>
<feature type="compositionally biased region" description="Polar residues" evidence="1">
    <location>
        <begin position="770"/>
        <end position="787"/>
    </location>
</feature>
<feature type="region of interest" description="Disordered" evidence="1">
    <location>
        <begin position="46"/>
        <end position="68"/>
    </location>
</feature>
<dbReference type="Pfam" id="PF18202">
    <property type="entry name" value="TQ"/>
    <property type="match status" value="3"/>
</dbReference>
<feature type="compositionally biased region" description="Low complexity" evidence="1">
    <location>
        <begin position="283"/>
        <end position="302"/>
    </location>
</feature>
<dbReference type="AlphaFoldDB" id="A0A135Z2L3"/>
<dbReference type="EMBL" id="NKLP01000272">
    <property type="protein sequence ID" value="TDN28677.1"/>
    <property type="molecule type" value="Genomic_DNA"/>
</dbReference>
<evidence type="ECO:0000256" key="2">
    <source>
        <dbReference type="SAM" id="Phobius"/>
    </source>
</evidence>
<feature type="compositionally biased region" description="Polar residues" evidence="1">
    <location>
        <begin position="316"/>
        <end position="331"/>
    </location>
</feature>
<reference evidence="6 8" key="1">
    <citation type="submission" date="2017-06" db="EMBL/GenBank/DDBJ databases">
        <authorList>
            <person name="Swanenburg J."/>
            <person name="Kort R."/>
        </authorList>
    </citation>
    <scope>NUCLEOTIDE SEQUENCE [LARGE SCALE GENOMIC DNA]</scope>
    <source>
        <strain evidence="6 8">RL05</strain>
    </source>
</reference>
<dbReference type="Pfam" id="PF08341">
    <property type="entry name" value="TED"/>
    <property type="match status" value="1"/>
</dbReference>
<dbReference type="InterPro" id="IPR013552">
    <property type="entry name" value="Thioester_dom"/>
</dbReference>
<gene>
    <name evidence="6" type="ORF">CEE75_12605</name>
    <name evidence="5" type="ORF">ERD32_06645</name>
</gene>
<feature type="transmembrane region" description="Helical" evidence="2">
    <location>
        <begin position="804"/>
        <end position="824"/>
    </location>
</feature>
<evidence type="ECO:0000259" key="4">
    <source>
        <dbReference type="Pfam" id="PF18202"/>
    </source>
</evidence>
<reference evidence="5 7" key="2">
    <citation type="submission" date="2019-01" db="EMBL/GenBank/DDBJ databases">
        <title>The genome sequence of Lactobacillus crispatus L49.</title>
        <authorList>
            <person name="Zhong J."/>
            <person name="Zhang J."/>
        </authorList>
    </citation>
    <scope>NUCLEOTIDE SEQUENCE [LARGE SCALE GENOMIC DNA]</scope>
    <source>
        <strain evidence="5 7">L49</strain>
    </source>
</reference>
<dbReference type="Proteomes" id="UP000289808">
    <property type="component" value="Unassembled WGS sequence"/>
</dbReference>
<evidence type="ECO:0000313" key="7">
    <source>
        <dbReference type="Proteomes" id="UP000289808"/>
    </source>
</evidence>
<dbReference type="NCBIfam" id="TIGR01167">
    <property type="entry name" value="LPXTG_anchor"/>
    <property type="match status" value="1"/>
</dbReference>
<sequence>MRKADRTSAQKKFDDVNPHRSLKIFSSLAMALPIFFEAGANVSAKGKSGTGHLTRSTGKTATAHHSGSSKSYVTVHSHGMAISDTTSAHIGKSRGYCYNAPKLSPVTGQKYHRGKSTSATANAIARIGFGNNTTKELAKKAHIKGLTSGEAQAATHVAMWKASGTINKNINWHSKNAQKLYNYIEKNIGAAKRDQAKAATKPTVKLSLDSAGKNATLHVTGAKGAMVNGKYYRNGSVIPTNGKKLTAVATGGEIVSGHIYTTRSGNQPEAVFNKKYLKATASVTGKKTPPTPTNTEVTTGSPVDIPAAPTDAGFEDNTTPSSPQASFTNDVIPSKRSHVGSKTNTPNVTTSNGEIPEVTKPSPKAPTPQQGASVTVATKLTDADTNEQVIQQTKGSVTLNENVAMNNLEKGETYKVTTWLVDASTGKAIESNGQQITGNATYTATDTTGSTDVKLTIPDVSQFKDKKVVAFTDVAGKSNGQDTTIKHEDVNDQLETVGFTTPALTTTATTDNGAKDLLPGQIATVNDKVEYSGLIPGDTYTVVGTLMDKETGKPVQENGQDVQSKMTFKASSSNGSVQVPFQFDASNYGGKKLVVFEKLYTGNQTSGATVAEHEDIDSAAQTVNVLKPDLHTTLTKGGQKVLEASDHTTLTDNVRYEGLIPGRTYTVKGKLADQKTGMTLTQSGKVVTATATFKAEKANGTVNLKFTFNGKNLSGHSLVAVEELFTNTNEKNAPTTGNADTQQEIAKHDNLNDTAQTVSVTKKKAIPTPVANNGGNGSVTPITNNSPTHKETVLPQTGNSRNDWGMAAGIAVIFVSIVGSYVLFVSRNHATGLD</sequence>
<name>A0A135Z2L3_9LACO</name>
<dbReference type="NCBIfam" id="NF033903">
    <property type="entry name" value="VaFE_rpt"/>
    <property type="match status" value="3"/>
</dbReference>
<dbReference type="EMBL" id="SCLX01000034">
    <property type="protein sequence ID" value="RXF57526.1"/>
    <property type="molecule type" value="Genomic_DNA"/>
</dbReference>
<evidence type="ECO:0000313" key="8">
    <source>
        <dbReference type="Proteomes" id="UP000295195"/>
    </source>
</evidence>
<feature type="region of interest" description="Disordered" evidence="1">
    <location>
        <begin position="283"/>
        <end position="372"/>
    </location>
</feature>
<dbReference type="InterPro" id="IPR041100">
    <property type="entry name" value="TQ"/>
</dbReference>
<proteinExistence type="predicted"/>
<feature type="compositionally biased region" description="Polar residues" evidence="1">
    <location>
        <begin position="340"/>
        <end position="353"/>
    </location>
</feature>
<evidence type="ECO:0000256" key="1">
    <source>
        <dbReference type="SAM" id="MobiDB-lite"/>
    </source>
</evidence>
<dbReference type="RefSeq" id="WP_060462908.1">
    <property type="nucleotide sequence ID" value="NZ_JAKXAW010000146.1"/>
</dbReference>
<organism evidence="6 8">
    <name type="scientific">Lactobacillus crispatus</name>
    <dbReference type="NCBI Taxonomy" id="47770"/>
    <lineage>
        <taxon>Bacteria</taxon>
        <taxon>Bacillati</taxon>
        <taxon>Bacillota</taxon>
        <taxon>Bacilli</taxon>
        <taxon>Lactobacillales</taxon>
        <taxon>Lactobacillaceae</taxon>
        <taxon>Lactobacillus</taxon>
    </lineage>
</organism>
<evidence type="ECO:0000313" key="6">
    <source>
        <dbReference type="EMBL" id="TDN28677.1"/>
    </source>
</evidence>
<feature type="domain" description="T-Q ester bond containing" evidence="4">
    <location>
        <begin position="376"/>
        <end position="497"/>
    </location>
</feature>